<gene>
    <name evidence="1" type="ORF">UFOPK2366_00442</name>
</gene>
<accession>A0A6J6NFK1</accession>
<name>A0A6J6NFK1_9ZZZZ</name>
<reference evidence="1" key="1">
    <citation type="submission" date="2020-05" db="EMBL/GenBank/DDBJ databases">
        <authorList>
            <person name="Chiriac C."/>
            <person name="Salcher M."/>
            <person name="Ghai R."/>
            <person name="Kavagutti S V."/>
        </authorList>
    </citation>
    <scope>NUCLEOTIDE SEQUENCE</scope>
</reference>
<proteinExistence type="predicted"/>
<evidence type="ECO:0000313" key="1">
    <source>
        <dbReference type="EMBL" id="CAB4685037.1"/>
    </source>
</evidence>
<organism evidence="1">
    <name type="scientific">freshwater metagenome</name>
    <dbReference type="NCBI Taxonomy" id="449393"/>
    <lineage>
        <taxon>unclassified sequences</taxon>
        <taxon>metagenomes</taxon>
        <taxon>ecological metagenomes</taxon>
    </lineage>
</organism>
<protein>
    <submittedName>
        <fullName evidence="1">Unannotated protein</fullName>
    </submittedName>
</protein>
<dbReference type="EMBL" id="CAEZXM010000059">
    <property type="protein sequence ID" value="CAB4685037.1"/>
    <property type="molecule type" value="Genomic_DNA"/>
</dbReference>
<dbReference type="AlphaFoldDB" id="A0A6J6NFK1"/>
<sequence length="49" mass="5081">MPCTITVISVWPTRNATVEPSASLARLASPVLTNKPCGVSVANEPSTNV</sequence>